<comment type="caution">
    <text evidence="2">The sequence shown here is derived from an EMBL/GenBank/DDBJ whole genome shotgun (WGS) entry which is preliminary data.</text>
</comment>
<gene>
    <name evidence="2" type="ORF">GHT09_011864</name>
</gene>
<organism evidence="2 3">
    <name type="scientific">Marmota monax</name>
    <name type="common">Woodchuck</name>
    <dbReference type="NCBI Taxonomy" id="9995"/>
    <lineage>
        <taxon>Eukaryota</taxon>
        <taxon>Metazoa</taxon>
        <taxon>Chordata</taxon>
        <taxon>Craniata</taxon>
        <taxon>Vertebrata</taxon>
        <taxon>Euteleostomi</taxon>
        <taxon>Mammalia</taxon>
        <taxon>Eutheria</taxon>
        <taxon>Euarchontoglires</taxon>
        <taxon>Glires</taxon>
        <taxon>Rodentia</taxon>
        <taxon>Sciuromorpha</taxon>
        <taxon>Sciuridae</taxon>
        <taxon>Xerinae</taxon>
        <taxon>Marmotini</taxon>
        <taxon>Marmota</taxon>
    </lineage>
</organism>
<reference evidence="2" key="1">
    <citation type="submission" date="2020-08" db="EMBL/GenBank/DDBJ databases">
        <authorList>
            <person name="Shumante A."/>
            <person name="Zimin A.V."/>
            <person name="Puiu D."/>
            <person name="Salzberg S.L."/>
        </authorList>
    </citation>
    <scope>NUCLEOTIDE SEQUENCE</scope>
    <source>
        <strain evidence="2">WC2-LM</strain>
        <tissue evidence="2">Liver</tissue>
    </source>
</reference>
<evidence type="ECO:0000313" key="2">
    <source>
        <dbReference type="EMBL" id="KAF7477057.1"/>
    </source>
</evidence>
<feature type="region of interest" description="Disordered" evidence="1">
    <location>
        <begin position="29"/>
        <end position="58"/>
    </location>
</feature>
<dbReference type="EMBL" id="WJEC01002177">
    <property type="protein sequence ID" value="KAF7477057.1"/>
    <property type="molecule type" value="Genomic_DNA"/>
</dbReference>
<dbReference type="Proteomes" id="UP000662637">
    <property type="component" value="Unassembled WGS sequence"/>
</dbReference>
<protein>
    <submittedName>
        <fullName evidence="2">Uncharacterized protein</fullName>
    </submittedName>
</protein>
<sequence>MEQGRTGALASPHGVALLPPPVPCELLDPGVGDSRWSSEVEKENVEQGPVPGGGRGGG</sequence>
<name>A0A834UYV1_MARMO</name>
<feature type="compositionally biased region" description="Basic and acidic residues" evidence="1">
    <location>
        <begin position="36"/>
        <end position="45"/>
    </location>
</feature>
<evidence type="ECO:0000256" key="1">
    <source>
        <dbReference type="SAM" id="MobiDB-lite"/>
    </source>
</evidence>
<dbReference type="AlphaFoldDB" id="A0A834UYV1"/>
<evidence type="ECO:0000313" key="3">
    <source>
        <dbReference type="Proteomes" id="UP000662637"/>
    </source>
</evidence>
<proteinExistence type="predicted"/>
<accession>A0A834UYV1</accession>